<gene>
    <name evidence="4" type="ORF">MEQU1_000075</name>
</gene>
<sequence>MFYQLIQVALVTGGSSGIGFEIFKALVIKGAKVYIASRNEARARNAFYKLQNDPEVPPGVYEFMHLDLGSLQSIQHFASEFQKKEKRLDLLFNNAGILEPNGGVTKEGYEIHLGVNALGPYYLTKLLLPTLLASKNPTTGRLPRVCFASSISHHYATKKGFDPRNPSGEKSFTILPSFIQAYSNSKMMTVLTALKFDRLYGKDVIFSAVNPGLVRCDIARNITNVSTVFIGQIVGAHTGKEGGGYYVPWARLVASFFDELIALLLCILKQLLRKNAKVYLCARNTERANAAISKLQELNLPGTVEYLPLDLASLSSISSFAKNYLSKEKKLDMLFNNAGVMNPTTGAETKDGYELHVGTNSLGHHYLTKLLLPALLESARFTPDRPPRVCFTSSLVHRQTSSKGFDPDDYTGLKDLPFYMPAATRAYGSSKVRNGIVFSY</sequence>
<dbReference type="Proteomes" id="UP001214415">
    <property type="component" value="Chromosome 1"/>
</dbReference>
<keyword evidence="5" id="KW-1185">Reference proteome</keyword>
<organism evidence="4 5">
    <name type="scientific">Malassezia equina</name>
    <dbReference type="NCBI Taxonomy" id="1381935"/>
    <lineage>
        <taxon>Eukaryota</taxon>
        <taxon>Fungi</taxon>
        <taxon>Dikarya</taxon>
        <taxon>Basidiomycota</taxon>
        <taxon>Ustilaginomycotina</taxon>
        <taxon>Malasseziomycetes</taxon>
        <taxon>Malasseziales</taxon>
        <taxon>Malasseziaceae</taxon>
        <taxon>Malassezia</taxon>
    </lineage>
</organism>
<dbReference type="SUPFAM" id="SSF51735">
    <property type="entry name" value="NAD(P)-binding Rossmann-fold domains"/>
    <property type="match status" value="2"/>
</dbReference>
<dbReference type="PRINTS" id="PR00081">
    <property type="entry name" value="GDHRDH"/>
</dbReference>
<keyword evidence="3" id="KW-0560">Oxidoreductase</keyword>
<evidence type="ECO:0000256" key="1">
    <source>
        <dbReference type="ARBA" id="ARBA00006484"/>
    </source>
</evidence>
<dbReference type="PANTHER" id="PTHR24320:SF282">
    <property type="entry name" value="WW DOMAIN-CONTAINING OXIDOREDUCTASE"/>
    <property type="match status" value="1"/>
</dbReference>
<name>A0AAF0IX65_9BASI</name>
<evidence type="ECO:0000256" key="3">
    <source>
        <dbReference type="ARBA" id="ARBA00023002"/>
    </source>
</evidence>
<comment type="similarity">
    <text evidence="1">Belongs to the short-chain dehydrogenases/reductases (SDR) family.</text>
</comment>
<dbReference type="InterPro" id="IPR002347">
    <property type="entry name" value="SDR_fam"/>
</dbReference>
<evidence type="ECO:0000313" key="5">
    <source>
        <dbReference type="Proteomes" id="UP001214415"/>
    </source>
</evidence>
<dbReference type="InterPro" id="IPR036291">
    <property type="entry name" value="NAD(P)-bd_dom_sf"/>
</dbReference>
<reference evidence="4" key="1">
    <citation type="submission" date="2023-03" db="EMBL/GenBank/DDBJ databases">
        <title>Mating type loci evolution in Malassezia.</title>
        <authorList>
            <person name="Coelho M.A."/>
        </authorList>
    </citation>
    <scope>NUCLEOTIDE SEQUENCE</scope>
    <source>
        <strain evidence="4">CBS 12830</strain>
    </source>
</reference>
<evidence type="ECO:0008006" key="6">
    <source>
        <dbReference type="Google" id="ProtNLM"/>
    </source>
</evidence>
<dbReference type="EMBL" id="CP119900">
    <property type="protein sequence ID" value="WFD21426.1"/>
    <property type="molecule type" value="Genomic_DNA"/>
</dbReference>
<dbReference type="AlphaFoldDB" id="A0AAF0IX65"/>
<dbReference type="PANTHER" id="PTHR24320">
    <property type="entry name" value="RETINOL DEHYDROGENASE"/>
    <property type="match status" value="1"/>
</dbReference>
<evidence type="ECO:0000256" key="2">
    <source>
        <dbReference type="ARBA" id="ARBA00022857"/>
    </source>
</evidence>
<keyword evidence="2" id="KW-0521">NADP</keyword>
<dbReference type="Pfam" id="PF00106">
    <property type="entry name" value="adh_short"/>
    <property type="match status" value="2"/>
</dbReference>
<evidence type="ECO:0000313" key="4">
    <source>
        <dbReference type="EMBL" id="WFD21426.1"/>
    </source>
</evidence>
<dbReference type="GO" id="GO:0016491">
    <property type="term" value="F:oxidoreductase activity"/>
    <property type="evidence" value="ECO:0007669"/>
    <property type="project" value="UniProtKB-KW"/>
</dbReference>
<dbReference type="Gene3D" id="3.40.50.720">
    <property type="entry name" value="NAD(P)-binding Rossmann-like Domain"/>
    <property type="match status" value="2"/>
</dbReference>
<accession>A0AAF0IX65</accession>
<protein>
    <recommendedName>
        <fullName evidence="6">NAD(P)-binding protein</fullName>
    </recommendedName>
</protein>
<proteinExistence type="inferred from homology"/>